<feature type="region of interest" description="Disordered" evidence="1">
    <location>
        <begin position="133"/>
        <end position="164"/>
    </location>
</feature>
<feature type="compositionally biased region" description="Low complexity" evidence="1">
    <location>
        <begin position="155"/>
        <end position="164"/>
    </location>
</feature>
<dbReference type="Proteomes" id="UP000638560">
    <property type="component" value="Unassembled WGS sequence"/>
</dbReference>
<name>A0ABS0H1X6_9ACTN</name>
<dbReference type="EMBL" id="JADPUN010000224">
    <property type="protein sequence ID" value="MBF9132233.1"/>
    <property type="molecule type" value="Genomic_DNA"/>
</dbReference>
<reference evidence="2 3" key="1">
    <citation type="submission" date="2020-11" db="EMBL/GenBank/DDBJ databases">
        <title>A novel isolate from a Black sea contaminated sediment with potential to produce alkanes: Plantactinospora alkalitolerans sp. nov.</title>
        <authorList>
            <person name="Carro L."/>
            <person name="Veyisoglu A."/>
            <person name="Guven K."/>
            <person name="Schumann P."/>
            <person name="Klenk H.-P."/>
            <person name="Sahin N."/>
        </authorList>
    </citation>
    <scope>NUCLEOTIDE SEQUENCE [LARGE SCALE GENOMIC DNA]</scope>
    <source>
        <strain evidence="2 3">S1510</strain>
    </source>
</reference>
<gene>
    <name evidence="2" type="ORF">I0C86_25255</name>
</gene>
<evidence type="ECO:0000313" key="3">
    <source>
        <dbReference type="Proteomes" id="UP000638560"/>
    </source>
</evidence>
<evidence type="ECO:0000313" key="2">
    <source>
        <dbReference type="EMBL" id="MBF9132233.1"/>
    </source>
</evidence>
<keyword evidence="3" id="KW-1185">Reference proteome</keyword>
<proteinExistence type="predicted"/>
<comment type="caution">
    <text evidence="2">The sequence shown here is derived from an EMBL/GenBank/DDBJ whole genome shotgun (WGS) entry which is preliminary data.</text>
</comment>
<evidence type="ECO:0008006" key="4">
    <source>
        <dbReference type="Google" id="ProtNLM"/>
    </source>
</evidence>
<sequence>MVGETLRAGLEALAAAAPSWLAGQVDADVVKPYAARIDEWRLPSEQTKRRDLAVQVGNDGWWLLRALAGKRTPDWLWQIRAVEVLRRVWVQQYIRDESGPGVIWRDATTHALPPGRTMLVSPYDTDARHAENAATAGRATKSISARPATTPPPSAVTTMANHRT</sequence>
<dbReference type="RefSeq" id="WP_196203767.1">
    <property type="nucleotide sequence ID" value="NZ_JADPUN010000224.1"/>
</dbReference>
<accession>A0ABS0H1X6</accession>
<evidence type="ECO:0000256" key="1">
    <source>
        <dbReference type="SAM" id="MobiDB-lite"/>
    </source>
</evidence>
<organism evidence="2 3">
    <name type="scientific">Plantactinospora alkalitolerans</name>
    <dbReference type="NCBI Taxonomy" id="2789879"/>
    <lineage>
        <taxon>Bacteria</taxon>
        <taxon>Bacillati</taxon>
        <taxon>Actinomycetota</taxon>
        <taxon>Actinomycetes</taxon>
        <taxon>Micromonosporales</taxon>
        <taxon>Micromonosporaceae</taxon>
        <taxon>Plantactinospora</taxon>
    </lineage>
</organism>
<protein>
    <recommendedName>
        <fullName evidence="4">Transposase</fullName>
    </recommendedName>
</protein>